<name>A0AAV1E759_OLDCO</name>
<keyword evidence="10 13" id="KW-0503">Monooxygenase</keyword>
<evidence type="ECO:0000256" key="1">
    <source>
        <dbReference type="ARBA" id="ARBA00001971"/>
    </source>
</evidence>
<accession>A0AAV1E759</accession>
<comment type="subcellular location">
    <subcellularLocation>
        <location evidence="2">Membrane</location>
        <topology evidence="2">Single-pass membrane protein</topology>
    </subcellularLocation>
</comment>
<evidence type="ECO:0000313" key="15">
    <source>
        <dbReference type="Proteomes" id="UP001161247"/>
    </source>
</evidence>
<keyword evidence="9 12" id="KW-0408">Iron</keyword>
<dbReference type="GO" id="GO:0020037">
    <property type="term" value="F:heme binding"/>
    <property type="evidence" value="ECO:0007669"/>
    <property type="project" value="InterPro"/>
</dbReference>
<evidence type="ECO:0000256" key="10">
    <source>
        <dbReference type="ARBA" id="ARBA00023033"/>
    </source>
</evidence>
<comment type="similarity">
    <text evidence="3 13">Belongs to the cytochrome P450 family.</text>
</comment>
<dbReference type="SUPFAM" id="SSF48264">
    <property type="entry name" value="Cytochrome P450"/>
    <property type="match status" value="1"/>
</dbReference>
<dbReference type="Gene3D" id="1.10.630.10">
    <property type="entry name" value="Cytochrome P450"/>
    <property type="match status" value="1"/>
</dbReference>
<evidence type="ECO:0000256" key="9">
    <source>
        <dbReference type="ARBA" id="ARBA00023004"/>
    </source>
</evidence>
<organism evidence="14 15">
    <name type="scientific">Oldenlandia corymbosa var. corymbosa</name>
    <dbReference type="NCBI Taxonomy" id="529605"/>
    <lineage>
        <taxon>Eukaryota</taxon>
        <taxon>Viridiplantae</taxon>
        <taxon>Streptophyta</taxon>
        <taxon>Embryophyta</taxon>
        <taxon>Tracheophyta</taxon>
        <taxon>Spermatophyta</taxon>
        <taxon>Magnoliopsida</taxon>
        <taxon>eudicotyledons</taxon>
        <taxon>Gunneridae</taxon>
        <taxon>Pentapetalae</taxon>
        <taxon>asterids</taxon>
        <taxon>lamiids</taxon>
        <taxon>Gentianales</taxon>
        <taxon>Rubiaceae</taxon>
        <taxon>Rubioideae</taxon>
        <taxon>Spermacoceae</taxon>
        <taxon>Hedyotis-Oldenlandia complex</taxon>
        <taxon>Oldenlandia</taxon>
    </lineage>
</organism>
<dbReference type="InterPro" id="IPR017972">
    <property type="entry name" value="Cyt_P450_CS"/>
</dbReference>
<evidence type="ECO:0000256" key="8">
    <source>
        <dbReference type="ARBA" id="ARBA00023002"/>
    </source>
</evidence>
<evidence type="ECO:0000256" key="12">
    <source>
        <dbReference type="PIRSR" id="PIRSR602401-1"/>
    </source>
</evidence>
<evidence type="ECO:0000256" key="5">
    <source>
        <dbReference type="ARBA" id="ARBA00022692"/>
    </source>
</evidence>
<reference evidence="14" key="1">
    <citation type="submission" date="2023-03" db="EMBL/GenBank/DDBJ databases">
        <authorList>
            <person name="Julca I."/>
        </authorList>
    </citation>
    <scope>NUCLEOTIDE SEQUENCE</scope>
</reference>
<dbReference type="InterPro" id="IPR036396">
    <property type="entry name" value="Cyt_P450_sf"/>
</dbReference>
<dbReference type="InterPro" id="IPR001128">
    <property type="entry name" value="Cyt_P450"/>
</dbReference>
<keyword evidence="4 12" id="KW-0349">Heme</keyword>
<dbReference type="AlphaFoldDB" id="A0AAV1E759"/>
<dbReference type="GO" id="GO:0004497">
    <property type="term" value="F:monooxygenase activity"/>
    <property type="evidence" value="ECO:0007669"/>
    <property type="project" value="UniProtKB-KW"/>
</dbReference>
<keyword evidence="6 12" id="KW-0479">Metal-binding</keyword>
<feature type="binding site" description="axial binding residue" evidence="12">
    <location>
        <position position="476"/>
    </location>
    <ligand>
        <name>heme</name>
        <dbReference type="ChEBI" id="CHEBI:30413"/>
    </ligand>
    <ligandPart>
        <name>Fe</name>
        <dbReference type="ChEBI" id="CHEBI:18248"/>
    </ligandPart>
</feature>
<keyword evidence="15" id="KW-1185">Reference proteome</keyword>
<evidence type="ECO:0000256" key="6">
    <source>
        <dbReference type="ARBA" id="ARBA00022723"/>
    </source>
</evidence>
<dbReference type="InterPro" id="IPR002401">
    <property type="entry name" value="Cyt_P450_E_grp-I"/>
</dbReference>
<keyword evidence="11" id="KW-0472">Membrane</keyword>
<evidence type="ECO:0000256" key="2">
    <source>
        <dbReference type="ARBA" id="ARBA00004167"/>
    </source>
</evidence>
<sequence>MWMIKSFINHHQSGLLSRRKSMAGSWFSLLFLLLLPLVAISLLQKHKRSKPSKRQNPPGPPKLPLIGNLHQFDGLKPHECLMKLSQKYGPLMSLKLGRIPVIVISSAEMAKEALKNNDLTFSNRPISVANQKYSRNGIDLGFAPYGEYWREMRKLTVLHLFSLKKVQSFRPIHEDEVAQVVKQISDLSSSSQIIDIGSTMVSLNSRTICRIAFGKKGDEKDKEESKEKPKRRSAHEILQEAEAFLGGFFVADYFPSLGWIDKLTGMLPRLDKNFKELDSFYQELIEEQLAKSERKESLSNDNVLQLLIQLKEDKSISTVDLTWDHIKAILTTIFLAASTSTASAITWAMTCLMKNPSTMEILKAEIRDSFRSKGKIEAEQLESLPYLNAVIKETLRLHPPAPLLVPRQTIETCTLGGYEIQPNAMVFINAWAISRDPKIWESPNEFKPERFFNNDIDLMNGQHFELIPFGSGRRGCPGAHLALAMAQLVLANLLHFFDWELPSGMKPEDIDTAGLPGISVLPKTPLYLVAKKCS</sequence>
<dbReference type="FunFam" id="1.10.630.10:FF:000011">
    <property type="entry name" value="Cytochrome P450 83B1"/>
    <property type="match status" value="1"/>
</dbReference>
<gene>
    <name evidence="14" type="ORF">OLC1_LOCUS21707</name>
</gene>
<evidence type="ECO:0000256" key="13">
    <source>
        <dbReference type="RuleBase" id="RU000461"/>
    </source>
</evidence>
<dbReference type="CDD" id="cd11072">
    <property type="entry name" value="CYP71-like"/>
    <property type="match status" value="1"/>
</dbReference>
<protein>
    <submittedName>
        <fullName evidence="14">OLC1v1015964C1</fullName>
    </submittedName>
</protein>
<dbReference type="PRINTS" id="PR00385">
    <property type="entry name" value="P450"/>
</dbReference>
<dbReference type="Pfam" id="PF00067">
    <property type="entry name" value="p450"/>
    <property type="match status" value="1"/>
</dbReference>
<keyword evidence="8 13" id="KW-0560">Oxidoreductase</keyword>
<dbReference type="Proteomes" id="UP001161247">
    <property type="component" value="Chromosome 8"/>
</dbReference>
<dbReference type="GO" id="GO:0016705">
    <property type="term" value="F:oxidoreductase activity, acting on paired donors, with incorporation or reduction of molecular oxygen"/>
    <property type="evidence" value="ECO:0007669"/>
    <property type="project" value="InterPro"/>
</dbReference>
<evidence type="ECO:0000256" key="7">
    <source>
        <dbReference type="ARBA" id="ARBA00022989"/>
    </source>
</evidence>
<keyword evidence="7" id="KW-1133">Transmembrane helix</keyword>
<dbReference type="PANTHER" id="PTHR47955:SF22">
    <property type="entry name" value="CYTOCHROME P450 83B1-LIKE"/>
    <property type="match status" value="1"/>
</dbReference>
<dbReference type="PROSITE" id="PS00086">
    <property type="entry name" value="CYTOCHROME_P450"/>
    <property type="match status" value="1"/>
</dbReference>
<evidence type="ECO:0000313" key="14">
    <source>
        <dbReference type="EMBL" id="CAI9115128.1"/>
    </source>
</evidence>
<comment type="cofactor">
    <cofactor evidence="1 12">
        <name>heme</name>
        <dbReference type="ChEBI" id="CHEBI:30413"/>
    </cofactor>
</comment>
<keyword evidence="5" id="KW-0812">Transmembrane</keyword>
<evidence type="ECO:0000256" key="11">
    <source>
        <dbReference type="ARBA" id="ARBA00023136"/>
    </source>
</evidence>
<evidence type="ECO:0000256" key="4">
    <source>
        <dbReference type="ARBA" id="ARBA00022617"/>
    </source>
</evidence>
<dbReference type="EMBL" id="OX459125">
    <property type="protein sequence ID" value="CAI9115128.1"/>
    <property type="molecule type" value="Genomic_DNA"/>
</dbReference>
<dbReference type="GO" id="GO:0005506">
    <property type="term" value="F:iron ion binding"/>
    <property type="evidence" value="ECO:0007669"/>
    <property type="project" value="InterPro"/>
</dbReference>
<dbReference type="PRINTS" id="PR00463">
    <property type="entry name" value="EP450I"/>
</dbReference>
<evidence type="ECO:0000256" key="3">
    <source>
        <dbReference type="ARBA" id="ARBA00010617"/>
    </source>
</evidence>
<dbReference type="PANTHER" id="PTHR47955">
    <property type="entry name" value="CYTOCHROME P450 FAMILY 71 PROTEIN"/>
    <property type="match status" value="1"/>
</dbReference>
<dbReference type="GO" id="GO:0016020">
    <property type="term" value="C:membrane"/>
    <property type="evidence" value="ECO:0007669"/>
    <property type="project" value="UniProtKB-SubCell"/>
</dbReference>
<proteinExistence type="inferred from homology"/>